<keyword evidence="1" id="KW-0732">Signal</keyword>
<name>A0A5P8E5Y6_9BACT</name>
<reference evidence="3 4" key="1">
    <citation type="submission" date="2018-11" db="EMBL/GenBank/DDBJ databases">
        <authorList>
            <person name="Na S.W."/>
            <person name="Baik M."/>
        </authorList>
    </citation>
    <scope>NUCLEOTIDE SEQUENCE [LARGE SCALE GENOMIC DNA]</scope>
    <source>
        <strain evidence="3 4">E39</strain>
    </source>
</reference>
<evidence type="ECO:0000256" key="1">
    <source>
        <dbReference type="SAM" id="SignalP"/>
    </source>
</evidence>
<dbReference type="InterPro" id="IPR008964">
    <property type="entry name" value="Invasin/intimin_cell_adhesion"/>
</dbReference>
<accession>A0A5P8E5Y6</accession>
<evidence type="ECO:0000259" key="2">
    <source>
        <dbReference type="SMART" id="SM00635"/>
    </source>
</evidence>
<dbReference type="KEGG" id="alq:C7Y71_004770"/>
<feature type="signal peptide" evidence="1">
    <location>
        <begin position="1"/>
        <end position="24"/>
    </location>
</feature>
<evidence type="ECO:0000313" key="3">
    <source>
        <dbReference type="EMBL" id="QFQ12381.1"/>
    </source>
</evidence>
<dbReference type="Pfam" id="PF02368">
    <property type="entry name" value="Big_2"/>
    <property type="match status" value="3"/>
</dbReference>
<dbReference type="AlphaFoldDB" id="A0A5P8E5Y6"/>
<dbReference type="InterPro" id="IPR003343">
    <property type="entry name" value="Big_2"/>
</dbReference>
<organism evidence="3 4">
    <name type="scientific">Pseudoprevotella muciniphila</name>
    <dbReference type="NCBI Taxonomy" id="2133944"/>
    <lineage>
        <taxon>Bacteria</taxon>
        <taxon>Pseudomonadati</taxon>
        <taxon>Bacteroidota</taxon>
        <taxon>Bacteroidia</taxon>
        <taxon>Bacteroidales</taxon>
        <taxon>Prevotellaceae</taxon>
        <taxon>Pseudoprevotella</taxon>
    </lineage>
</organism>
<feature type="domain" description="BIG2" evidence="2">
    <location>
        <begin position="235"/>
        <end position="311"/>
    </location>
</feature>
<dbReference type="SMART" id="SM00635">
    <property type="entry name" value="BID_2"/>
    <property type="match status" value="3"/>
</dbReference>
<sequence length="903" mass="92764">MKEFYNFRLFLMTLFVALAGTVSAETVTFTASSDKGAISNSNDAGADGVTKSGITIACSKGTMGNGSDYRIFKNETLTISSTVGNITKVEITATSSNPASGFGSLAGFSTSGNNGTWEGDAESVTLTASGKQVRATQIVVTYTASGSQKTFPNLSFDPTSVTMTIGETFTAPTLNNEHGVAVTYQSTNTDVATVDPSTGAVTVLAVGTTNIEVTSEEDDDYEAGYAFYTLTVNKIDPALAFSEGSVQVTLGDAFTAPTLTNALGMTVSYESTNTGVATVDPTTGAVTIVGAGTTTITATSAEDATHSAGSASYSITVLDAGAHIYWSEDWTGATNETPTAWNSAYTYEGSGTKVYTTQLGAGGDGPELLIAKGGGSLTYDAINVEGQTGTLTFSYKSNRSNLSVTTTTTGVEISSATHSGSTHTYTITLPDAATTLSLTITNSSSSNARIDDIMLVGDYSATNLLDAELAFSEATATVTLGDAFTAPTLSNPNGLPVTYSSSNDAIATVDPQTGEVTPVGVGTATITASSEATDVFRAGSASYELTVESAVPTTSATFWSEDWTGAAADDTPDAVNSAYTYTDGSTSTKIYEATLAGGESPELLVNKSGGSLTYDAISIAGHTGTLTLTYKANNDNLTLTSGTEGASVSKESYSNGVVTWTITIPTTTSTLSLTLANSKGGNTRIDDILLTSEVPNLGAGSFTITAAGYGTYYTDQPFIMPEGAQGAVITEVGTPNGDGIAKATANWKYQAGSIVPACEALLVKGEAKDYAYVYTASTASATADNLLHGSTVAVTPTEPANGLFYMLSYGKGDKAGVLGFYYANATGAAFESQANKCWLALDNNTGSAVRGLVFDFNDDVTGINSVGTTVNGVNVAYDLQGRRVVAPKAGNIYIVNGKKVLVK</sequence>
<dbReference type="EMBL" id="CP033459">
    <property type="protein sequence ID" value="QFQ12381.1"/>
    <property type="molecule type" value="Genomic_DNA"/>
</dbReference>
<dbReference type="SUPFAM" id="SSF49373">
    <property type="entry name" value="Invasin/intimin cell-adhesion fragments"/>
    <property type="match status" value="3"/>
</dbReference>
<protein>
    <recommendedName>
        <fullName evidence="2">BIG2 domain-containing protein</fullName>
    </recommendedName>
</protein>
<gene>
    <name evidence="3" type="ORF">C7Y71_004770</name>
</gene>
<dbReference type="Proteomes" id="UP000249375">
    <property type="component" value="Chromosome"/>
</dbReference>
<dbReference type="OrthoDB" id="1072397at2"/>
<feature type="chain" id="PRO_5024457358" description="BIG2 domain-containing protein" evidence="1">
    <location>
        <begin position="25"/>
        <end position="903"/>
    </location>
</feature>
<dbReference type="Gene3D" id="2.60.40.1080">
    <property type="match status" value="3"/>
</dbReference>
<feature type="domain" description="BIG2" evidence="2">
    <location>
        <begin position="150"/>
        <end position="222"/>
    </location>
</feature>
<feature type="domain" description="BIG2" evidence="2">
    <location>
        <begin position="465"/>
        <end position="536"/>
    </location>
</feature>
<evidence type="ECO:0000313" key="4">
    <source>
        <dbReference type="Proteomes" id="UP000249375"/>
    </source>
</evidence>
<keyword evidence="4" id="KW-1185">Reference proteome</keyword>
<proteinExistence type="predicted"/>
<dbReference type="RefSeq" id="WP_111897246.1">
    <property type="nucleotide sequence ID" value="NZ_CP033459.1"/>
</dbReference>